<dbReference type="InterPro" id="IPR001293">
    <property type="entry name" value="Znf_TRAF"/>
</dbReference>
<protein>
    <recommendedName>
        <fullName evidence="6">TRAF-type domain-containing protein</fullName>
    </recommendedName>
</protein>
<keyword evidence="8" id="KW-1185">Reference proteome</keyword>
<dbReference type="Pfam" id="PF02176">
    <property type="entry name" value="zf-TRAF"/>
    <property type="match status" value="1"/>
</dbReference>
<dbReference type="AlphaFoldDB" id="X6NLJ2"/>
<feature type="region of interest" description="Disordered" evidence="5">
    <location>
        <begin position="121"/>
        <end position="155"/>
    </location>
</feature>
<keyword evidence="2 4" id="KW-0863">Zinc-finger</keyword>
<dbReference type="Gene3D" id="2.120.10.80">
    <property type="entry name" value="Kelch-type beta propeller"/>
    <property type="match status" value="1"/>
</dbReference>
<reference evidence="7 8" key="1">
    <citation type="journal article" date="2013" name="Curr. Biol.">
        <title>The Genome of the Foraminiferan Reticulomyxa filosa.</title>
        <authorList>
            <person name="Glockner G."/>
            <person name="Hulsmann N."/>
            <person name="Schleicher M."/>
            <person name="Noegel A.A."/>
            <person name="Eichinger L."/>
            <person name="Gallinger C."/>
            <person name="Pawlowski J."/>
            <person name="Sierra R."/>
            <person name="Euteneuer U."/>
            <person name="Pillet L."/>
            <person name="Moustafa A."/>
            <person name="Platzer M."/>
            <person name="Groth M."/>
            <person name="Szafranski K."/>
            <person name="Schliwa M."/>
        </authorList>
    </citation>
    <scope>NUCLEOTIDE SEQUENCE [LARGE SCALE GENOMIC DNA]</scope>
</reference>
<keyword evidence="1 4" id="KW-0479">Metal-binding</keyword>
<dbReference type="GO" id="GO:0008270">
    <property type="term" value="F:zinc ion binding"/>
    <property type="evidence" value="ECO:0007669"/>
    <property type="project" value="UniProtKB-KW"/>
</dbReference>
<feature type="compositionally biased region" description="Polar residues" evidence="5">
    <location>
        <begin position="281"/>
        <end position="303"/>
    </location>
</feature>
<organism evidence="7 8">
    <name type="scientific">Reticulomyxa filosa</name>
    <dbReference type="NCBI Taxonomy" id="46433"/>
    <lineage>
        <taxon>Eukaryota</taxon>
        <taxon>Sar</taxon>
        <taxon>Rhizaria</taxon>
        <taxon>Retaria</taxon>
        <taxon>Foraminifera</taxon>
        <taxon>Monothalamids</taxon>
        <taxon>Reticulomyxidae</taxon>
        <taxon>Reticulomyxa</taxon>
    </lineage>
</organism>
<evidence type="ECO:0000256" key="3">
    <source>
        <dbReference type="ARBA" id="ARBA00022833"/>
    </source>
</evidence>
<dbReference type="EMBL" id="ASPP01007427">
    <property type="protein sequence ID" value="ETO27155.1"/>
    <property type="molecule type" value="Genomic_DNA"/>
</dbReference>
<dbReference type="Proteomes" id="UP000023152">
    <property type="component" value="Unassembled WGS sequence"/>
</dbReference>
<feature type="zinc finger region" description="TRAF-type" evidence="4">
    <location>
        <begin position="20"/>
        <end position="72"/>
    </location>
</feature>
<dbReference type="SUPFAM" id="SSF49599">
    <property type="entry name" value="TRAF domain-like"/>
    <property type="match status" value="1"/>
</dbReference>
<evidence type="ECO:0000259" key="6">
    <source>
        <dbReference type="PROSITE" id="PS50145"/>
    </source>
</evidence>
<evidence type="ECO:0000256" key="2">
    <source>
        <dbReference type="ARBA" id="ARBA00022771"/>
    </source>
</evidence>
<dbReference type="Gene3D" id="3.30.40.10">
    <property type="entry name" value="Zinc/RING finger domain, C3HC4 (zinc finger)"/>
    <property type="match status" value="1"/>
</dbReference>
<feature type="compositionally biased region" description="Low complexity" evidence="5">
    <location>
        <begin position="269"/>
        <end position="280"/>
    </location>
</feature>
<accession>X6NLJ2</accession>
<dbReference type="InterPro" id="IPR015915">
    <property type="entry name" value="Kelch-typ_b-propeller"/>
</dbReference>
<evidence type="ECO:0000256" key="5">
    <source>
        <dbReference type="SAM" id="MobiDB-lite"/>
    </source>
</evidence>
<feature type="domain" description="TRAF-type" evidence="6">
    <location>
        <begin position="20"/>
        <end position="72"/>
    </location>
</feature>
<name>X6NLJ2_RETFI</name>
<feature type="non-terminal residue" evidence="7">
    <location>
        <position position="518"/>
    </location>
</feature>
<evidence type="ECO:0000313" key="8">
    <source>
        <dbReference type="Proteomes" id="UP000023152"/>
    </source>
</evidence>
<comment type="caution">
    <text evidence="7">The sequence shown here is derived from an EMBL/GenBank/DDBJ whole genome shotgun (WGS) entry which is preliminary data.</text>
</comment>
<dbReference type="SUPFAM" id="SSF117281">
    <property type="entry name" value="Kelch motif"/>
    <property type="match status" value="1"/>
</dbReference>
<feature type="compositionally biased region" description="Basic residues" evidence="5">
    <location>
        <begin position="139"/>
        <end position="148"/>
    </location>
</feature>
<proteinExistence type="predicted"/>
<feature type="region of interest" description="Disordered" evidence="5">
    <location>
        <begin position="263"/>
        <end position="306"/>
    </location>
</feature>
<evidence type="ECO:0000313" key="7">
    <source>
        <dbReference type="EMBL" id="ETO27155.1"/>
    </source>
</evidence>
<keyword evidence="3 4" id="KW-0862">Zinc</keyword>
<evidence type="ECO:0000256" key="4">
    <source>
        <dbReference type="PROSITE-ProRule" id="PRU00207"/>
    </source>
</evidence>
<evidence type="ECO:0000256" key="1">
    <source>
        <dbReference type="ARBA" id="ARBA00022723"/>
    </source>
</evidence>
<dbReference type="InterPro" id="IPR013083">
    <property type="entry name" value="Znf_RING/FYVE/PHD"/>
</dbReference>
<sequence length="518" mass="59267">MLIFKKKKKKKICREEITEHVRNECENRLVKCVNEECNEMIRFKNSKTHSTKECKYRLIDCPFRKYGCTTEMMTALTLQAHLNEFAYTHLSWKLDYLEKELATEKSKNALLLQQVSALQSTSTLATRRSNNPHRDSHSHNHNHNHNHSHSLGFSSDYRHNNKASNYNHGYANDMPLGPMCNHPTIGLIIGSYENKTPSLNRIEMVPLSNADSQQARRRRYIGQGHPFMESKYFDLKGSAMLYTDDIGYKSIAKYITKEFAPHYLDNGESNTTSSSLNRSNAKSTTLSVIEPQQQRITDDTTGTSDEELDNFRHQTFRRANSDLGPIQQTDAWSRLVYGSQHQITPESPLSPNEELQPTPGLLIRVGGISSNDEMHWDPKSLYQCDGLALFDTRGRNGNYNCEYFVLPELNTNRSYAQLVYYPKKNSIIVAGGWNSATKTKLSSLEELSFNDNVDGFVSWKASYPRMSQKRAHLSLCLVNQKYLYALGGDEKENSVSEYLNLEEIDHCVETPEEIKAAE</sequence>
<dbReference type="PROSITE" id="PS50145">
    <property type="entry name" value="ZF_TRAF"/>
    <property type="match status" value="1"/>
</dbReference>
<gene>
    <name evidence="7" type="ORF">RFI_09977</name>
</gene>